<accession>A0A345ZD12</accession>
<dbReference type="SUPFAM" id="SSF51905">
    <property type="entry name" value="FAD/NAD(P)-binding domain"/>
    <property type="match status" value="2"/>
</dbReference>
<proteinExistence type="predicted"/>
<evidence type="ECO:0000256" key="3">
    <source>
        <dbReference type="ARBA" id="ARBA00022827"/>
    </source>
</evidence>
<feature type="domain" description="FAD/NAD(P)-binding" evidence="4">
    <location>
        <begin position="12"/>
        <end position="298"/>
    </location>
</feature>
<dbReference type="InterPro" id="IPR036188">
    <property type="entry name" value="FAD/NAD-bd_sf"/>
</dbReference>
<dbReference type="Pfam" id="PF07992">
    <property type="entry name" value="Pyr_redox_2"/>
    <property type="match status" value="1"/>
</dbReference>
<dbReference type="PANTHER" id="PTHR43429">
    <property type="entry name" value="PYRIDINE NUCLEOTIDE-DISULFIDE OXIDOREDUCTASE DOMAIN-CONTAINING"/>
    <property type="match status" value="1"/>
</dbReference>
<sequence length="408" mass="44756">MLLKIIRDYVNKKIVVIGASAASIGFISKLRSFDTGSQVICFSGESFIPYNRCLLADFVTQEKSAHDLALKPEEFFAQHNVDLRLNSWVTAIDREHKSVTVNGEQESYDVLFIGIGTKPYIPAIKGTDLPGVFGFHTLADVENLNNFLDEHRPKTAIVIGAGINGIEAASALVDRGVKVAIVDVHASIMPLQVNAIMARHIETIAKDANVIFYKGQKVVELQPRNRAVLGRVVLESGASIPTDCVVLATGSRVNSELIKNAGLDMIDGSLAVTTSMQTSDASIYAGGDVCVAHDIVSKELVKSVTWADAMLQGLTAATQLSDTPRVYPGIVGMRDSKFFGFDFYACGNTNDTEMFDVIDNHKKEYRHTFYLFDGVLQGFVLLGNVDNLAKYRTFYLTQQPVDRSDFQE</sequence>
<dbReference type="EMBL" id="CP025544">
    <property type="protein sequence ID" value="AXK61179.1"/>
    <property type="molecule type" value="Genomic_DNA"/>
</dbReference>
<evidence type="ECO:0000256" key="1">
    <source>
        <dbReference type="ARBA" id="ARBA00001974"/>
    </source>
</evidence>
<dbReference type="InterPro" id="IPR023753">
    <property type="entry name" value="FAD/NAD-binding_dom"/>
</dbReference>
<evidence type="ECO:0000313" key="5">
    <source>
        <dbReference type="EMBL" id="AXK61179.1"/>
    </source>
</evidence>
<dbReference type="Proteomes" id="UP000254834">
    <property type="component" value="Chromosome"/>
</dbReference>
<comment type="cofactor">
    <cofactor evidence="1">
        <name>FAD</name>
        <dbReference type="ChEBI" id="CHEBI:57692"/>
    </cofactor>
</comment>
<dbReference type="GO" id="GO:0016491">
    <property type="term" value="F:oxidoreductase activity"/>
    <property type="evidence" value="ECO:0007669"/>
    <property type="project" value="InterPro"/>
</dbReference>
<protein>
    <recommendedName>
        <fullName evidence="4">FAD/NAD(P)-binding domain-containing protein</fullName>
    </recommendedName>
</protein>
<dbReference type="PANTHER" id="PTHR43429:SF3">
    <property type="entry name" value="NITRITE REDUCTASE [NAD(P)H]"/>
    <property type="match status" value="1"/>
</dbReference>
<dbReference type="OrthoDB" id="9807946at2"/>
<keyword evidence="2" id="KW-0285">Flavoprotein</keyword>
<evidence type="ECO:0000259" key="4">
    <source>
        <dbReference type="Pfam" id="PF07992"/>
    </source>
</evidence>
<evidence type="ECO:0000313" key="6">
    <source>
        <dbReference type="Proteomes" id="UP000254834"/>
    </source>
</evidence>
<keyword evidence="6" id="KW-1185">Reference proteome</keyword>
<reference evidence="5 6" key="1">
    <citation type="submission" date="2017-12" db="EMBL/GenBank/DDBJ databases">
        <title>Chromulinavorax destructans is a abundant pathogen of dominant heterotrophic picoflagllates.</title>
        <authorList>
            <person name="Deeg C.M."/>
            <person name="Zimmer M."/>
            <person name="Suttle C.A."/>
        </authorList>
    </citation>
    <scope>NUCLEOTIDE SEQUENCE [LARGE SCALE GENOMIC DNA]</scope>
    <source>
        <strain evidence="5 6">SeV1</strain>
    </source>
</reference>
<dbReference type="AlphaFoldDB" id="A0A345ZD12"/>
<dbReference type="KEGG" id="cdes:C0J27_05615"/>
<dbReference type="PRINTS" id="PR00411">
    <property type="entry name" value="PNDRDTASEI"/>
</dbReference>
<dbReference type="InterPro" id="IPR050260">
    <property type="entry name" value="FAD-bd_OxRdtase"/>
</dbReference>
<organism evidence="5 6">
    <name type="scientific">Candidatus Chromulinivorax destructor</name>
    <dbReference type="NCBI Taxonomy" id="2066483"/>
    <lineage>
        <taxon>Bacteria</taxon>
        <taxon>Candidatus Babelota</taxon>
        <taxon>Candidatus Babeliae</taxon>
        <taxon>Candidatus Babeliales</taxon>
        <taxon>Candidatus Chromulinivoraceae</taxon>
        <taxon>Candidatus Chromulinivorax</taxon>
    </lineage>
</organism>
<gene>
    <name evidence="5" type="ORF">C0J27_05615</name>
</gene>
<evidence type="ECO:0000256" key="2">
    <source>
        <dbReference type="ARBA" id="ARBA00022630"/>
    </source>
</evidence>
<name>A0A345ZD12_9BACT</name>
<keyword evidence="3" id="KW-0274">FAD</keyword>
<dbReference type="Gene3D" id="3.50.50.60">
    <property type="entry name" value="FAD/NAD(P)-binding domain"/>
    <property type="match status" value="2"/>
</dbReference>